<evidence type="ECO:0000313" key="3">
    <source>
        <dbReference type="EnsemblMetazoa" id="CLYHEMP005644.1"/>
    </source>
</evidence>
<reference evidence="3" key="1">
    <citation type="submission" date="2021-01" db="UniProtKB">
        <authorList>
            <consortium name="EnsemblMetazoa"/>
        </authorList>
    </citation>
    <scope>IDENTIFICATION</scope>
</reference>
<feature type="chain" id="PRO_5029676196" description="Cnidarian restricted protein" evidence="2">
    <location>
        <begin position="23"/>
        <end position="590"/>
    </location>
</feature>
<evidence type="ECO:0008006" key="5">
    <source>
        <dbReference type="Google" id="ProtNLM"/>
    </source>
</evidence>
<feature type="compositionally biased region" description="Basic and acidic residues" evidence="1">
    <location>
        <begin position="469"/>
        <end position="505"/>
    </location>
</feature>
<dbReference type="RefSeq" id="XP_066920683.1">
    <property type="nucleotide sequence ID" value="XM_067064582.1"/>
</dbReference>
<feature type="compositionally biased region" description="Basic and acidic residues" evidence="1">
    <location>
        <begin position="408"/>
        <end position="455"/>
    </location>
</feature>
<feature type="compositionally biased region" description="Polar residues" evidence="1">
    <location>
        <begin position="548"/>
        <end position="562"/>
    </location>
</feature>
<sequence>MKTLFTFTTLTLAFVCRWTWVADDIEYPDLTKCPIQVQPMGCYRDKDTPNRALPDQIANSRDPGSTVFMEPNLNNHWGNFAAFLANFICQCAKKAAKEKRGQYIGIQYYAECWSGEKDTSDPQSEAYKKYGEANAQCIDNNYEKYDGSKSPCGLYAGTQLTNYVYKITELDQDVLCPLHFKPMGCYNDNQVKPRPLPDYIMNERDYTLPNWNGHIIDWNGWDKYMPALICRCAMAAKKGNYKYFGIQFYGECWAGNDEKELKKDGDADKDKCLVKLGAPPYGQYCPSKSEQEGMCHPQLCVGVQKTNYVYEMLQGPGPCSKNPCKPNEKCIPNPSLKEKFKCEESPFEEKDPEKKPEDDPTKPPSNNEPSNEKPVSTEPKDEKPTSTEPKNEKPASTEPSNEKPASTEPKDEKPTSTEPKDEKPASTEPKDEKPASTEPKDEKPTSTEPKDEKPASTEPSNEKPASVGPKDEKPASTEPKDENPASTEPKDEKSESTEPKDEKPASTEPSNEKPASTEPTNEIPASTETKDEKPTSTEPKNENPASIEPNNQDLNKYNPQPTQGNRMPLCCNTNTCNRVTKSLWCHKGKM</sequence>
<name>A0A7M5U3A4_9CNID</name>
<dbReference type="EnsemblMetazoa" id="CLYHEMT005644.1">
    <property type="protein sequence ID" value="CLYHEMP005644.1"/>
    <property type="gene ID" value="CLYHEMG005644"/>
</dbReference>
<dbReference type="OrthoDB" id="5985073at2759"/>
<feature type="region of interest" description="Disordered" evidence="1">
    <location>
        <begin position="342"/>
        <end position="562"/>
    </location>
</feature>
<dbReference type="Proteomes" id="UP000594262">
    <property type="component" value="Unplaced"/>
</dbReference>
<feature type="compositionally biased region" description="Basic and acidic residues" evidence="1">
    <location>
        <begin position="528"/>
        <end position="541"/>
    </location>
</feature>
<evidence type="ECO:0000256" key="2">
    <source>
        <dbReference type="SAM" id="SignalP"/>
    </source>
</evidence>
<organism evidence="3 4">
    <name type="scientific">Clytia hemisphaerica</name>
    <dbReference type="NCBI Taxonomy" id="252671"/>
    <lineage>
        <taxon>Eukaryota</taxon>
        <taxon>Metazoa</taxon>
        <taxon>Cnidaria</taxon>
        <taxon>Hydrozoa</taxon>
        <taxon>Hydroidolina</taxon>
        <taxon>Leptothecata</taxon>
        <taxon>Obeliida</taxon>
        <taxon>Clytiidae</taxon>
        <taxon>Clytia</taxon>
    </lineage>
</organism>
<accession>A0A7M5U3A4</accession>
<feature type="compositionally biased region" description="Basic and acidic residues" evidence="1">
    <location>
        <begin position="342"/>
        <end position="361"/>
    </location>
</feature>
<dbReference type="AlphaFoldDB" id="A0A7M5U3A4"/>
<proteinExistence type="predicted"/>
<keyword evidence="4" id="KW-1185">Reference proteome</keyword>
<evidence type="ECO:0000313" key="4">
    <source>
        <dbReference type="Proteomes" id="UP000594262"/>
    </source>
</evidence>
<feature type="compositionally biased region" description="Polar residues" evidence="1">
    <location>
        <begin position="507"/>
        <end position="527"/>
    </location>
</feature>
<feature type="compositionally biased region" description="Low complexity" evidence="1">
    <location>
        <begin position="364"/>
        <end position="374"/>
    </location>
</feature>
<evidence type="ECO:0000256" key="1">
    <source>
        <dbReference type="SAM" id="MobiDB-lite"/>
    </source>
</evidence>
<dbReference type="GeneID" id="136807955"/>
<feature type="compositionally biased region" description="Basic and acidic residues" evidence="1">
    <location>
        <begin position="378"/>
        <end position="395"/>
    </location>
</feature>
<keyword evidence="2" id="KW-0732">Signal</keyword>
<protein>
    <recommendedName>
        <fullName evidence="5">Cnidarian restricted protein</fullName>
    </recommendedName>
</protein>
<feature type="signal peptide" evidence="2">
    <location>
        <begin position="1"/>
        <end position="22"/>
    </location>
</feature>